<dbReference type="PANTHER" id="PTHR35399">
    <property type="entry name" value="SLR8030 PROTEIN"/>
    <property type="match status" value="1"/>
</dbReference>
<dbReference type="Proteomes" id="UP001431449">
    <property type="component" value="Unassembled WGS sequence"/>
</dbReference>
<dbReference type="RefSeq" id="WP_248211126.1">
    <property type="nucleotide sequence ID" value="NZ_JALNMH010000015.1"/>
</dbReference>
<name>A0ABT0GL64_9GAMM</name>
<proteinExistence type="predicted"/>
<evidence type="ECO:0000313" key="1">
    <source>
        <dbReference type="EMBL" id="MCK7595286.1"/>
    </source>
</evidence>
<dbReference type="EMBL" id="JALNMH010000015">
    <property type="protein sequence ID" value="MCK7595286.1"/>
    <property type="molecule type" value="Genomic_DNA"/>
</dbReference>
<accession>A0ABT0GL64</accession>
<reference evidence="1" key="1">
    <citation type="submission" date="2022-04" db="EMBL/GenBank/DDBJ databases">
        <title>Lysobacter sp. CAU 1642 isolated from sea sand.</title>
        <authorList>
            <person name="Kim W."/>
        </authorList>
    </citation>
    <scope>NUCLEOTIDE SEQUENCE</scope>
    <source>
        <strain evidence="1">CAU 1642</strain>
    </source>
</reference>
<dbReference type="InterPro" id="IPR008557">
    <property type="entry name" value="PhoX"/>
</dbReference>
<dbReference type="InterPro" id="IPR006311">
    <property type="entry name" value="TAT_signal"/>
</dbReference>
<keyword evidence="2" id="KW-1185">Reference proteome</keyword>
<gene>
    <name evidence="1" type="ORF">M0G41_16625</name>
</gene>
<comment type="caution">
    <text evidence="1">The sequence shown here is derived from an EMBL/GenBank/DDBJ whole genome shotgun (WGS) entry which is preliminary data.</text>
</comment>
<sequence>MSRNNASRPAPSRRAFLRGALAAGGLGLSAAPLTRLFARSMASRVVPGYGPLRPVADEVTGLELLSLPEGFRYRSFSWAGEALADGTPCPGRHDGMGVVAVEGEVVTLVRNHEQTALTGAFGHAECHYDPACSGGTTTLRYDLAKGEVVEAWASLSGTMQNCAGGVTPWNSWLSCEEFVVNAGALPDSAPARFERDHGFVFEVPASGRSKAVALRDMGQFRHEAASVHAPSGDVYLTEDLEPSAGFYRFVPREPGRLQAGGALYMLRARGHRDLRTGLRPGQRLAVEWVPIEHPDRGFDAQRKSISGVHDQGLAAGASRFTRLEGCIATDQGVYFTATNGGDEAAGQVFCYHPESQELSLVFESSPDSMLHYPDNVCLSPRGGLVICQDSPERVQHLHGLTPDGGLFRFAGNQARLDGFRGFTGDFSGAEWAGACFSPDGRWLFANLYAPGISVAITGPWQEGLI</sequence>
<dbReference type="PROSITE" id="PS51318">
    <property type="entry name" value="TAT"/>
    <property type="match status" value="1"/>
</dbReference>
<organism evidence="1 2">
    <name type="scientific">Pseudomarimonas salicorniae</name>
    <dbReference type="NCBI Taxonomy" id="2933270"/>
    <lineage>
        <taxon>Bacteria</taxon>
        <taxon>Pseudomonadati</taxon>
        <taxon>Pseudomonadota</taxon>
        <taxon>Gammaproteobacteria</taxon>
        <taxon>Lysobacterales</taxon>
        <taxon>Lysobacteraceae</taxon>
        <taxon>Pseudomarimonas</taxon>
    </lineage>
</organism>
<dbReference type="Pfam" id="PF05787">
    <property type="entry name" value="PhoX"/>
    <property type="match status" value="2"/>
</dbReference>
<evidence type="ECO:0000313" key="2">
    <source>
        <dbReference type="Proteomes" id="UP001431449"/>
    </source>
</evidence>
<protein>
    <submittedName>
        <fullName evidence="1">PhoX family protein</fullName>
    </submittedName>
</protein>
<dbReference type="PANTHER" id="PTHR35399:SF4">
    <property type="entry name" value="MEMBRANE PROTEIN"/>
    <property type="match status" value="1"/>
</dbReference>
<dbReference type="SUPFAM" id="SSF63825">
    <property type="entry name" value="YWTD domain"/>
    <property type="match status" value="1"/>
</dbReference>